<proteinExistence type="predicted"/>
<evidence type="ECO:0000256" key="4">
    <source>
        <dbReference type="ARBA" id="ARBA00022989"/>
    </source>
</evidence>
<dbReference type="EMBL" id="SDOX01000126">
    <property type="protein sequence ID" value="TFJ81509.1"/>
    <property type="molecule type" value="Genomic_DNA"/>
</dbReference>
<feature type="region of interest" description="Disordered" evidence="6">
    <location>
        <begin position="136"/>
        <end position="158"/>
    </location>
</feature>
<evidence type="ECO:0000256" key="7">
    <source>
        <dbReference type="SAM" id="Phobius"/>
    </source>
</evidence>
<accession>A0A4D9CYB7</accession>
<keyword evidence="10" id="KW-1185">Reference proteome</keyword>
<comment type="caution">
    <text evidence="9">The sequence shown here is derived from an EMBL/GenBank/DDBJ whole genome shotgun (WGS) entry which is preliminary data.</text>
</comment>
<dbReference type="PROSITE" id="PS50850">
    <property type="entry name" value="MFS"/>
    <property type="match status" value="1"/>
</dbReference>
<feature type="transmembrane region" description="Helical" evidence="7">
    <location>
        <begin position="366"/>
        <end position="385"/>
    </location>
</feature>
<feature type="transmembrane region" description="Helical" evidence="7">
    <location>
        <begin position="299"/>
        <end position="323"/>
    </location>
</feature>
<sequence>MPRPPVPKPREGAEKRNGSKNGSSAGHNKNHHESQEQKPQHQTLPPILPPPVVMKSGMGVVGGNKSQKEEDMVAEREALHKLHYGTLVSLLQDDALEVRIGLNSAGVSESSLPSLASGENEAVGVDGRAPLYGTASVGAAPGARGQTQRQEQQLEQLPLLQRQPKKKKKWIASWFTPSFVIVALVVLNGDSARGRREGGRKGGLDWVIYGGILLNVATKGTIAIYETLGIQFATSHFRGMTAPDAGFLFASFGLVGVIALLYMKALCKRFNDVQLILGGMVMMVASELLMIGPETFPVWRFYLAIFLMYAVGYPVGHTAAIGLFSKILGKRPQGYLMGVFGSAGSLARVIFPILGGHIAEQLSDNALFSSAAVFLSFSAVILLLAREEVLHISQAEH</sequence>
<evidence type="ECO:0000313" key="10">
    <source>
        <dbReference type="Proteomes" id="UP000355283"/>
    </source>
</evidence>
<feature type="transmembrane region" description="Helical" evidence="7">
    <location>
        <begin position="245"/>
        <end position="263"/>
    </location>
</feature>
<dbReference type="GO" id="GO:0012505">
    <property type="term" value="C:endomembrane system"/>
    <property type="evidence" value="ECO:0007669"/>
    <property type="project" value="UniProtKB-SubCell"/>
</dbReference>
<keyword evidence="2" id="KW-0813">Transport</keyword>
<feature type="region of interest" description="Disordered" evidence="6">
    <location>
        <begin position="1"/>
        <end position="57"/>
    </location>
</feature>
<keyword evidence="5 7" id="KW-0472">Membrane</keyword>
<feature type="transmembrane region" description="Helical" evidence="7">
    <location>
        <begin position="335"/>
        <end position="354"/>
    </location>
</feature>
<dbReference type="PANTHER" id="PTHR23510">
    <property type="entry name" value="INNER MEMBRANE TRANSPORT PROTEIN YAJR"/>
    <property type="match status" value="1"/>
</dbReference>
<feature type="transmembrane region" description="Helical" evidence="7">
    <location>
        <begin position="207"/>
        <end position="225"/>
    </location>
</feature>
<keyword evidence="3 7" id="KW-0812">Transmembrane</keyword>
<evidence type="ECO:0000256" key="2">
    <source>
        <dbReference type="ARBA" id="ARBA00022448"/>
    </source>
</evidence>
<evidence type="ECO:0000256" key="5">
    <source>
        <dbReference type="ARBA" id="ARBA00023136"/>
    </source>
</evidence>
<evidence type="ECO:0000259" key="8">
    <source>
        <dbReference type="PROSITE" id="PS50850"/>
    </source>
</evidence>
<keyword evidence="4 7" id="KW-1133">Transmembrane helix</keyword>
<dbReference type="InterPro" id="IPR051068">
    <property type="entry name" value="MFS_Domain-Containing_Protein"/>
</dbReference>
<feature type="transmembrane region" description="Helical" evidence="7">
    <location>
        <begin position="275"/>
        <end position="293"/>
    </location>
</feature>
<gene>
    <name evidence="9" type="ORF">NSK_007180</name>
</gene>
<dbReference type="Pfam" id="PF07690">
    <property type="entry name" value="MFS_1"/>
    <property type="match status" value="1"/>
</dbReference>
<dbReference type="InterPro" id="IPR020846">
    <property type="entry name" value="MFS_dom"/>
</dbReference>
<feature type="compositionally biased region" description="Basic and acidic residues" evidence="6">
    <location>
        <begin position="8"/>
        <end position="17"/>
    </location>
</feature>
<dbReference type="OrthoDB" id="370281at2759"/>
<dbReference type="SUPFAM" id="SSF103473">
    <property type="entry name" value="MFS general substrate transporter"/>
    <property type="match status" value="1"/>
</dbReference>
<feature type="domain" description="Major facilitator superfamily (MFS) profile" evidence="8">
    <location>
        <begin position="203"/>
        <end position="397"/>
    </location>
</feature>
<dbReference type="Gene3D" id="1.20.1250.20">
    <property type="entry name" value="MFS general substrate transporter like domains"/>
    <property type="match status" value="1"/>
</dbReference>
<dbReference type="GO" id="GO:0022857">
    <property type="term" value="F:transmembrane transporter activity"/>
    <property type="evidence" value="ECO:0007669"/>
    <property type="project" value="InterPro"/>
</dbReference>
<feature type="compositionally biased region" description="Low complexity" evidence="6">
    <location>
        <begin position="148"/>
        <end position="158"/>
    </location>
</feature>
<reference evidence="9 10" key="1">
    <citation type="submission" date="2019-01" db="EMBL/GenBank/DDBJ databases">
        <title>Nuclear Genome Assembly of the Microalgal Biofuel strain Nannochloropsis salina CCMP1776.</title>
        <authorList>
            <person name="Hovde B."/>
        </authorList>
    </citation>
    <scope>NUCLEOTIDE SEQUENCE [LARGE SCALE GENOMIC DNA]</scope>
    <source>
        <strain evidence="9 10">CCMP1776</strain>
    </source>
</reference>
<protein>
    <recommendedName>
        <fullName evidence="8">Major facilitator superfamily (MFS) profile domain-containing protein</fullName>
    </recommendedName>
</protein>
<evidence type="ECO:0000256" key="6">
    <source>
        <dbReference type="SAM" id="MobiDB-lite"/>
    </source>
</evidence>
<evidence type="ECO:0000256" key="1">
    <source>
        <dbReference type="ARBA" id="ARBA00004127"/>
    </source>
</evidence>
<dbReference type="InterPro" id="IPR011701">
    <property type="entry name" value="MFS"/>
</dbReference>
<evidence type="ECO:0000256" key="3">
    <source>
        <dbReference type="ARBA" id="ARBA00022692"/>
    </source>
</evidence>
<dbReference type="InterPro" id="IPR036259">
    <property type="entry name" value="MFS_trans_sf"/>
</dbReference>
<dbReference type="AlphaFoldDB" id="A0A4D9CYB7"/>
<feature type="transmembrane region" description="Helical" evidence="7">
    <location>
        <begin position="170"/>
        <end position="187"/>
    </location>
</feature>
<evidence type="ECO:0000313" key="9">
    <source>
        <dbReference type="EMBL" id="TFJ81509.1"/>
    </source>
</evidence>
<organism evidence="9 10">
    <name type="scientific">Nannochloropsis salina CCMP1776</name>
    <dbReference type="NCBI Taxonomy" id="1027361"/>
    <lineage>
        <taxon>Eukaryota</taxon>
        <taxon>Sar</taxon>
        <taxon>Stramenopiles</taxon>
        <taxon>Ochrophyta</taxon>
        <taxon>Eustigmatophyceae</taxon>
        <taxon>Eustigmatales</taxon>
        <taxon>Monodopsidaceae</taxon>
        <taxon>Microchloropsis</taxon>
        <taxon>Microchloropsis salina</taxon>
    </lineage>
</organism>
<name>A0A4D9CYB7_9STRA</name>
<comment type="subcellular location">
    <subcellularLocation>
        <location evidence="1">Endomembrane system</location>
        <topology evidence="1">Multi-pass membrane protein</topology>
    </subcellularLocation>
</comment>
<dbReference type="PANTHER" id="PTHR23510:SF3">
    <property type="entry name" value="MAJOR FACILITATOR SUPERFAMILY DOMAIN-CONTAINING PROTEIN 8"/>
    <property type="match status" value="1"/>
</dbReference>
<dbReference type="Proteomes" id="UP000355283">
    <property type="component" value="Unassembled WGS sequence"/>
</dbReference>